<dbReference type="EMBL" id="MQUA01000013">
    <property type="protein sequence ID" value="PQB06312.1"/>
    <property type="molecule type" value="Genomic_DNA"/>
</dbReference>
<dbReference type="Proteomes" id="UP000239522">
    <property type="component" value="Unassembled WGS sequence"/>
</dbReference>
<sequence>MIVEKKENYTFISSDEDSFSDFYTSFLRLQKNRKEEHLVLQISNNINITQEEFSLFLINIKKEPDKSFVIVYNKVNIDDLPQNLNIVPTLLEAEDILEMEAMERELGF</sequence>
<reference evidence="1 2" key="1">
    <citation type="submission" date="2016-11" db="EMBL/GenBank/DDBJ databases">
        <title>Trade-off between light-utilization and light-protection in marine flavobacteria.</title>
        <authorList>
            <person name="Kumagai Y."/>
        </authorList>
    </citation>
    <scope>NUCLEOTIDE SEQUENCE [LARGE SCALE GENOMIC DNA]</scope>
    <source>
        <strain evidence="1 2">ATCC 700397</strain>
    </source>
</reference>
<evidence type="ECO:0000313" key="2">
    <source>
        <dbReference type="Proteomes" id="UP000239522"/>
    </source>
</evidence>
<accession>A0A2S7KUI9</accession>
<organism evidence="1 2">
    <name type="scientific">Polaribacter filamentus</name>
    <dbReference type="NCBI Taxonomy" id="53483"/>
    <lineage>
        <taxon>Bacteria</taxon>
        <taxon>Pseudomonadati</taxon>
        <taxon>Bacteroidota</taxon>
        <taxon>Flavobacteriia</taxon>
        <taxon>Flavobacteriales</taxon>
        <taxon>Flavobacteriaceae</taxon>
    </lineage>
</organism>
<name>A0A2S7KUI9_9FLAO</name>
<proteinExistence type="predicted"/>
<protein>
    <submittedName>
        <fullName evidence="1">Uncharacterized protein</fullName>
    </submittedName>
</protein>
<gene>
    <name evidence="1" type="ORF">BST83_03285</name>
</gene>
<dbReference type="RefSeq" id="WP_104808562.1">
    <property type="nucleotide sequence ID" value="NZ_MQUA01000013.1"/>
</dbReference>
<comment type="caution">
    <text evidence="1">The sequence shown here is derived from an EMBL/GenBank/DDBJ whole genome shotgun (WGS) entry which is preliminary data.</text>
</comment>
<evidence type="ECO:0000313" key="1">
    <source>
        <dbReference type="EMBL" id="PQB06312.1"/>
    </source>
</evidence>
<dbReference type="OrthoDB" id="1442602at2"/>
<keyword evidence="2" id="KW-1185">Reference proteome</keyword>
<dbReference type="AlphaFoldDB" id="A0A2S7KUI9"/>